<dbReference type="EMBL" id="FOBV01000014">
    <property type="protein sequence ID" value="SEN08385.1"/>
    <property type="molecule type" value="Genomic_DNA"/>
</dbReference>
<organism evidence="1 2">
    <name type="scientific">Chryseobacterium taichungense</name>
    <dbReference type="NCBI Taxonomy" id="295069"/>
    <lineage>
        <taxon>Bacteria</taxon>
        <taxon>Pseudomonadati</taxon>
        <taxon>Bacteroidota</taxon>
        <taxon>Flavobacteriia</taxon>
        <taxon>Flavobacteriales</taxon>
        <taxon>Weeksellaceae</taxon>
        <taxon>Chryseobacterium group</taxon>
        <taxon>Chryseobacterium</taxon>
    </lineage>
</organism>
<evidence type="ECO:0000313" key="2">
    <source>
        <dbReference type="Proteomes" id="UP000199450"/>
    </source>
</evidence>
<dbReference type="STRING" id="295069.SAMN05421856_11447"/>
<name>A0A1H8DMK6_9FLAO</name>
<dbReference type="Proteomes" id="UP000199450">
    <property type="component" value="Unassembled WGS sequence"/>
</dbReference>
<dbReference type="AlphaFoldDB" id="A0A1H8DMK6"/>
<protein>
    <recommendedName>
        <fullName evidence="3">MORN repeat variant</fullName>
    </recommendedName>
</protein>
<reference evidence="2" key="1">
    <citation type="submission" date="2016-10" db="EMBL/GenBank/DDBJ databases">
        <authorList>
            <person name="Varghese N."/>
            <person name="Submissions S."/>
        </authorList>
    </citation>
    <scope>NUCLEOTIDE SEQUENCE [LARGE SCALE GENOMIC DNA]</scope>
    <source>
        <strain evidence="2">DSM 17453</strain>
    </source>
</reference>
<evidence type="ECO:0008006" key="3">
    <source>
        <dbReference type="Google" id="ProtNLM"/>
    </source>
</evidence>
<evidence type="ECO:0000313" key="1">
    <source>
        <dbReference type="EMBL" id="SEN08385.1"/>
    </source>
</evidence>
<proteinExistence type="predicted"/>
<dbReference type="PROSITE" id="PS51257">
    <property type="entry name" value="PROKAR_LIPOPROTEIN"/>
    <property type="match status" value="1"/>
</dbReference>
<sequence length="144" mass="17159">MQKLSFLLIFLVLVSCKTKINQYVKDEKKVSKRDGKWKEEYSADEGILHATGKYRMGEKVGVWKMNLNGRKYQKDVIRKGITRTKRYFPNGKIMEKGQSKIDISENERHWFYYGPWEYYNDTGKLLYIKIYNQGQKTDSISKDH</sequence>
<dbReference type="OrthoDB" id="8536728at2"/>
<accession>A0A1H8DMK6</accession>
<dbReference type="Gene3D" id="3.90.930.1">
    <property type="match status" value="1"/>
</dbReference>
<keyword evidence="2" id="KW-1185">Reference proteome</keyword>
<gene>
    <name evidence="1" type="ORF">SAMN05421856_11447</name>
</gene>
<dbReference type="RefSeq" id="WP_090002282.1">
    <property type="nucleotide sequence ID" value="NZ_FOBV01000014.1"/>
</dbReference>